<evidence type="ECO:0000256" key="1">
    <source>
        <dbReference type="SAM" id="MobiDB-lite"/>
    </source>
</evidence>
<evidence type="ECO:0000313" key="2">
    <source>
        <dbReference type="EMBL" id="VVE24584.1"/>
    </source>
</evidence>
<name>A0A5E4WLX3_9BURK</name>
<dbReference type="EMBL" id="CABPSN010000004">
    <property type="protein sequence ID" value="VVE24584.1"/>
    <property type="molecule type" value="Genomic_DNA"/>
</dbReference>
<sequence>MCSAAAVAGAALQNGEAVTHADEATRHAGQRRANNSGRGKAERRRNAGANDSYPRKAISL</sequence>
<keyword evidence="3" id="KW-1185">Reference proteome</keyword>
<evidence type="ECO:0000313" key="3">
    <source>
        <dbReference type="Proteomes" id="UP000366819"/>
    </source>
</evidence>
<accession>A0A5E4WLX3</accession>
<reference evidence="2 3" key="1">
    <citation type="submission" date="2019-08" db="EMBL/GenBank/DDBJ databases">
        <authorList>
            <person name="Peeters C."/>
        </authorList>
    </citation>
    <scope>NUCLEOTIDE SEQUENCE [LARGE SCALE GENOMIC DNA]</scope>
    <source>
        <strain evidence="2 3">LMG 31011</strain>
    </source>
</reference>
<feature type="region of interest" description="Disordered" evidence="1">
    <location>
        <begin position="1"/>
        <end position="60"/>
    </location>
</feature>
<dbReference type="AlphaFoldDB" id="A0A5E4WLX3"/>
<dbReference type="Proteomes" id="UP000366819">
    <property type="component" value="Unassembled WGS sequence"/>
</dbReference>
<gene>
    <name evidence="2" type="ORF">PAQ31011_03342</name>
</gene>
<organism evidence="2 3">
    <name type="scientific">Pandoraea aquatica</name>
    <dbReference type="NCBI Taxonomy" id="2508290"/>
    <lineage>
        <taxon>Bacteria</taxon>
        <taxon>Pseudomonadati</taxon>
        <taxon>Pseudomonadota</taxon>
        <taxon>Betaproteobacteria</taxon>
        <taxon>Burkholderiales</taxon>
        <taxon>Burkholderiaceae</taxon>
        <taxon>Pandoraea</taxon>
    </lineage>
</organism>
<feature type="compositionally biased region" description="Low complexity" evidence="1">
    <location>
        <begin position="1"/>
        <end position="11"/>
    </location>
</feature>
<protein>
    <submittedName>
        <fullName evidence="2">Uncharacterized protein</fullName>
    </submittedName>
</protein>
<proteinExistence type="predicted"/>